<accession>A0A2I0QSF6</accession>
<evidence type="ECO:0000313" key="2">
    <source>
        <dbReference type="Proteomes" id="UP000243524"/>
    </source>
</evidence>
<dbReference type="Proteomes" id="UP000243524">
    <property type="component" value="Unassembled WGS sequence"/>
</dbReference>
<keyword evidence="2" id="KW-1185">Reference proteome</keyword>
<comment type="caution">
    <text evidence="1">The sequence shown here is derived from an EMBL/GenBank/DDBJ whole genome shotgun (WGS) entry which is preliminary data.</text>
</comment>
<sequence>MKTIFYGVIGLLIVLMIVFISSGDEGNGYETPTWELHAELANDKMKEESSVEMYKENNLDKFEYDMSDESVEGFMQLDISDTRVTEANQNVLFGSGSGGIQINQQQFPFQFNDMSIQQYDHDGDRIFQMELVNVDLTNSNREQDQLHFRIVWNETTDKQYMSGRVGPSNDHSILIFGEKFIGDEELTEDDLVPFDR</sequence>
<dbReference type="AlphaFoldDB" id="A0A2I0QSF6"/>
<protein>
    <submittedName>
        <fullName evidence="1">Uncharacterized protein</fullName>
    </submittedName>
</protein>
<gene>
    <name evidence="1" type="ORF">CEY16_11140</name>
</gene>
<dbReference type="RefSeq" id="WP_101332113.1">
    <property type="nucleotide sequence ID" value="NZ_PJNH01000003.1"/>
</dbReference>
<proteinExistence type="predicted"/>
<reference evidence="1 2" key="1">
    <citation type="submission" date="2017-06" db="EMBL/GenBank/DDBJ databases">
        <title>the draft geome sequence of Illustriluteabacillus marina B3227.</title>
        <authorList>
            <person name="He R.-H."/>
            <person name="Du Z.-J."/>
        </authorList>
    </citation>
    <scope>NUCLEOTIDE SEQUENCE [LARGE SCALE GENOMIC DNA]</scope>
    <source>
        <strain evidence="1 2">B3227</strain>
    </source>
</reference>
<name>A0A2I0QSF6_9BACI</name>
<dbReference type="EMBL" id="PJNH01000003">
    <property type="protein sequence ID" value="PKR77285.1"/>
    <property type="molecule type" value="Genomic_DNA"/>
</dbReference>
<evidence type="ECO:0000313" key="1">
    <source>
        <dbReference type="EMBL" id="PKR77285.1"/>
    </source>
</evidence>
<organism evidence="1 2">
    <name type="scientific">Halalkalibacillus sediminis</name>
    <dbReference type="NCBI Taxonomy" id="2018042"/>
    <lineage>
        <taxon>Bacteria</taxon>
        <taxon>Bacillati</taxon>
        <taxon>Bacillota</taxon>
        <taxon>Bacilli</taxon>
        <taxon>Bacillales</taxon>
        <taxon>Bacillaceae</taxon>
        <taxon>Halalkalibacillus</taxon>
    </lineage>
</organism>